<comment type="caution">
    <text evidence="1">The sequence shown here is derived from an EMBL/GenBank/DDBJ whole genome shotgun (WGS) entry which is preliminary data.</text>
</comment>
<dbReference type="Proteomes" id="UP001553843">
    <property type="component" value="Unassembled WGS sequence"/>
</dbReference>
<name>A0ABV3LVV3_9ACTN</name>
<protein>
    <recommendedName>
        <fullName evidence="3">Tetratricopeptide repeat protein</fullName>
    </recommendedName>
</protein>
<evidence type="ECO:0000313" key="1">
    <source>
        <dbReference type="EMBL" id="MEW2363593.1"/>
    </source>
</evidence>
<dbReference type="RefSeq" id="WP_230901518.1">
    <property type="nucleotide sequence ID" value="NZ_CP086119.1"/>
</dbReference>
<gene>
    <name evidence="1" type="ORF">AB0887_16795</name>
</gene>
<dbReference type="EMBL" id="JBEYRS010000006">
    <property type="protein sequence ID" value="MEW2363593.1"/>
    <property type="molecule type" value="Genomic_DNA"/>
</dbReference>
<reference evidence="1 2" key="1">
    <citation type="submission" date="2024-06" db="EMBL/GenBank/DDBJ databases">
        <title>The Natural Products Discovery Center: Release of the First 8490 Sequenced Strains for Exploring Actinobacteria Biosynthetic Diversity.</title>
        <authorList>
            <person name="Kalkreuter E."/>
            <person name="Kautsar S.A."/>
            <person name="Yang D."/>
            <person name="Bader C.D."/>
            <person name="Teijaro C.N."/>
            <person name="Fluegel L."/>
            <person name="Davis C.M."/>
            <person name="Simpson J.R."/>
            <person name="Lauterbach L."/>
            <person name="Steele A.D."/>
            <person name="Gui C."/>
            <person name="Meng S."/>
            <person name="Li G."/>
            <person name="Viehrig K."/>
            <person name="Ye F."/>
            <person name="Su P."/>
            <person name="Kiefer A.F."/>
            <person name="Nichols A."/>
            <person name="Cepeda A.J."/>
            <person name="Yan W."/>
            <person name="Fan B."/>
            <person name="Jiang Y."/>
            <person name="Adhikari A."/>
            <person name="Zheng C.-J."/>
            <person name="Schuster L."/>
            <person name="Cowan T.M."/>
            <person name="Smanski M.J."/>
            <person name="Chevrette M.G."/>
            <person name="De Carvalho L.P.S."/>
            <person name="Shen B."/>
        </authorList>
    </citation>
    <scope>NUCLEOTIDE SEQUENCE [LARGE SCALE GENOMIC DNA]</scope>
    <source>
        <strain evidence="1 2">NPDC047833</strain>
    </source>
</reference>
<organism evidence="1 2">
    <name type="scientific">Streptomyces huasconensis</name>
    <dbReference type="NCBI Taxonomy" id="1854574"/>
    <lineage>
        <taxon>Bacteria</taxon>
        <taxon>Bacillati</taxon>
        <taxon>Actinomycetota</taxon>
        <taxon>Actinomycetes</taxon>
        <taxon>Kitasatosporales</taxon>
        <taxon>Streptomycetaceae</taxon>
        <taxon>Streptomyces</taxon>
    </lineage>
</organism>
<evidence type="ECO:0008006" key="3">
    <source>
        <dbReference type="Google" id="ProtNLM"/>
    </source>
</evidence>
<keyword evidence="2" id="KW-1185">Reference proteome</keyword>
<proteinExistence type="predicted"/>
<sequence length="153" mass="16423">MTHSANYTQKPRRAHRGPAHRIGRTLALVLPVMLVLSGTLAVTSVNWSGNSSDSMLTASADDLSVPAKSRAPQDILRDRLLLELQEKDPGVALTHLQREVDRHPSLARHCVALAKALGRAAVQKYGPTRAQSYARPVCDTSFASGVAAAHQNG</sequence>
<evidence type="ECO:0000313" key="2">
    <source>
        <dbReference type="Proteomes" id="UP001553843"/>
    </source>
</evidence>
<accession>A0ABV3LVV3</accession>